<accession>A0ABR2I1F8</accession>
<feature type="transmembrane region" description="Helical" evidence="1">
    <location>
        <begin position="154"/>
        <end position="172"/>
    </location>
</feature>
<organism evidence="2 3">
    <name type="scientific">Apiospora arundinis</name>
    <dbReference type="NCBI Taxonomy" id="335852"/>
    <lineage>
        <taxon>Eukaryota</taxon>
        <taxon>Fungi</taxon>
        <taxon>Dikarya</taxon>
        <taxon>Ascomycota</taxon>
        <taxon>Pezizomycotina</taxon>
        <taxon>Sordariomycetes</taxon>
        <taxon>Xylariomycetidae</taxon>
        <taxon>Amphisphaeriales</taxon>
        <taxon>Apiosporaceae</taxon>
        <taxon>Apiospora</taxon>
    </lineage>
</organism>
<keyword evidence="1" id="KW-0812">Transmembrane</keyword>
<evidence type="ECO:0000256" key="1">
    <source>
        <dbReference type="SAM" id="Phobius"/>
    </source>
</evidence>
<keyword evidence="1" id="KW-1133">Transmembrane helix</keyword>
<feature type="transmembrane region" description="Helical" evidence="1">
    <location>
        <begin position="82"/>
        <end position="103"/>
    </location>
</feature>
<evidence type="ECO:0000313" key="2">
    <source>
        <dbReference type="EMBL" id="KAK8856146.1"/>
    </source>
</evidence>
<evidence type="ECO:0000313" key="3">
    <source>
        <dbReference type="Proteomes" id="UP001390339"/>
    </source>
</evidence>
<dbReference type="EMBL" id="JAPCWZ010000007">
    <property type="protein sequence ID" value="KAK8856146.1"/>
    <property type="molecule type" value="Genomic_DNA"/>
</dbReference>
<comment type="caution">
    <text evidence="2">The sequence shown here is derived from an EMBL/GenBank/DDBJ whole genome shotgun (WGS) entry which is preliminary data.</text>
</comment>
<reference evidence="2 3" key="1">
    <citation type="journal article" date="2024" name="IMA Fungus">
        <title>Apiospora arundinis, a panoply of carbohydrate-active enzymes and secondary metabolites.</title>
        <authorList>
            <person name="Sorensen T."/>
            <person name="Petersen C."/>
            <person name="Muurmann A.T."/>
            <person name="Christiansen J.V."/>
            <person name="Brundto M.L."/>
            <person name="Overgaard C.K."/>
            <person name="Boysen A.T."/>
            <person name="Wollenberg R.D."/>
            <person name="Larsen T.O."/>
            <person name="Sorensen J.L."/>
            <person name="Nielsen K.L."/>
            <person name="Sondergaard T.E."/>
        </authorList>
    </citation>
    <scope>NUCLEOTIDE SEQUENCE [LARGE SCALE GENOMIC DNA]</scope>
    <source>
        <strain evidence="2 3">AAU 773</strain>
    </source>
</reference>
<keyword evidence="3" id="KW-1185">Reference proteome</keyword>
<protein>
    <submittedName>
        <fullName evidence="2">Uncharacterized protein</fullName>
    </submittedName>
</protein>
<dbReference type="Proteomes" id="UP001390339">
    <property type="component" value="Unassembled WGS sequence"/>
</dbReference>
<gene>
    <name evidence="2" type="ORF">PGQ11_012058</name>
</gene>
<sequence>MSRYFPHTAYAEDQPLSRTILTTHVLTRAVTTGAVLGTAMYGVRQVLLPLLSRSAGTAPKPTPAATAAAATVITKAPFQQRFFRATGVTTLWTLGIVSIGLAGRMWGREEIEWQDRSWRLLEHKGQLETDDWTYGGMAAGVAAAATRAVRPGPSWVGVLGAVSMGSLVGVAARMGYRYGMRGGTFEEDEGAPKNMVL</sequence>
<name>A0ABR2I1F8_9PEZI</name>
<keyword evidence="1" id="KW-0472">Membrane</keyword>
<proteinExistence type="predicted"/>